<evidence type="ECO:0000256" key="3">
    <source>
        <dbReference type="SAM" id="SignalP"/>
    </source>
</evidence>
<dbReference type="CDD" id="cd13401">
    <property type="entry name" value="Slt70-like"/>
    <property type="match status" value="1"/>
</dbReference>
<dbReference type="InterPro" id="IPR011990">
    <property type="entry name" value="TPR-like_helical_dom_sf"/>
</dbReference>
<dbReference type="SUPFAM" id="SSF48452">
    <property type="entry name" value="TPR-like"/>
    <property type="match status" value="3"/>
</dbReference>
<dbReference type="AlphaFoldDB" id="A0A7C1JVT7"/>
<protein>
    <submittedName>
        <fullName evidence="5">Tetratricopeptide repeat protein</fullName>
    </submittedName>
</protein>
<dbReference type="Gene3D" id="1.25.40.10">
    <property type="entry name" value="Tetratricopeptide repeat domain"/>
    <property type="match status" value="4"/>
</dbReference>
<feature type="compositionally biased region" description="Polar residues" evidence="2">
    <location>
        <begin position="58"/>
        <end position="71"/>
    </location>
</feature>
<evidence type="ECO:0000256" key="1">
    <source>
        <dbReference type="PROSITE-ProRule" id="PRU00339"/>
    </source>
</evidence>
<sequence length="873" mass="95616">MRNSLITHMKRLVLFVILLLAAGCSGEQTPSPTPTPASTARLVPTFTPTPIAADVGSESETASTRVASSTPSPEPRIPLQLSTPTPEPPIVQAGGVETDPPEVPLATTANTSTSGGETDPLELGRRFIRYGDYDAARTALNQVITDVSADGARRAEALYDLGRAYLGEARYGEALAALDQLDALLASATVDPGQFRQKEHFLRGEALLGMGRYSDAITAYWRFLEAYPWMNEAVQPRIARAYLALRDIGSADAAFRRAAEAAGDRVARVRILEALAQAHLDSGQPAQAAAVYDEILSIAENAGYRTQIFYRAGQALAAAGDLPGAIERWRAATAEAPENYNAYLALVELVNRNVAFDLYLRGYIDLKAEAYLPAINAYRAYLESVDPTDMRAGRALHELGQSYLGVRNFSEALAAFERVIAEYPDCACFGQAWLDKAAAQAGLGDTAGARRTYRTFARDFPNDPLAPEALWQSGRRALAEGNHVEAAVDLLALADGFPASERAPQALYTLGFGAFALSLYDQAVEVFTRLQRNYPEYRWDAVGYWLGRSQAAAGQAEAARATWQAVVDRAPDIYFGILSHYALKGIPMTDAAMLTRIREVTGPVSRVPGDDGSQAFAERWLANWLGLPVEQVGVLPAAIADDPDLAKGRLLLELDQREDALIALERVYQRHRDSTATLYPLSLEFARLGAYRLSILSAARLLQFSPAGLVESAPAFLQRLSYPRPFAELIEREARAHNLDPLLYYSLIRQESLFEEGARSTAAAQGLAQIIPDTGQWIAQRVGHPEYTNDIIYRPVINLRFGAYYLDWARSYLGGNLVSALVGYNAGPGNADTWRKRYGPDDALFVEQLTFAEPRLYIQLILSNLYHYTRLYG</sequence>
<gene>
    <name evidence="5" type="ORF">ENQ20_04765</name>
</gene>
<accession>A0A7C1JVT7</accession>
<feature type="repeat" description="TPR" evidence="1">
    <location>
        <begin position="393"/>
        <end position="426"/>
    </location>
</feature>
<dbReference type="Pfam" id="PF13432">
    <property type="entry name" value="TPR_16"/>
    <property type="match status" value="5"/>
</dbReference>
<evidence type="ECO:0000259" key="4">
    <source>
        <dbReference type="Pfam" id="PF01464"/>
    </source>
</evidence>
<feature type="compositionally biased region" description="Polar residues" evidence="2">
    <location>
        <begin position="107"/>
        <end position="116"/>
    </location>
</feature>
<dbReference type="InterPro" id="IPR023346">
    <property type="entry name" value="Lysozyme-like_dom_sf"/>
</dbReference>
<dbReference type="EMBL" id="DSMG01000053">
    <property type="protein sequence ID" value="HDX30788.1"/>
    <property type="molecule type" value="Genomic_DNA"/>
</dbReference>
<dbReference type="InterPro" id="IPR008258">
    <property type="entry name" value="Transglycosylase_SLT_dom_1"/>
</dbReference>
<keyword evidence="1" id="KW-0802">TPR repeat</keyword>
<evidence type="ECO:0000313" key="5">
    <source>
        <dbReference type="EMBL" id="HDX30788.1"/>
    </source>
</evidence>
<keyword evidence="3" id="KW-0732">Signal</keyword>
<dbReference type="SMART" id="SM00028">
    <property type="entry name" value="TPR"/>
    <property type="match status" value="6"/>
</dbReference>
<dbReference type="PANTHER" id="PTHR37423:SF5">
    <property type="entry name" value="SOLUBLE LYTIC MUREIN TRANSGLYCOSYLASE"/>
    <property type="match status" value="1"/>
</dbReference>
<feature type="chain" id="PRO_5028368660" evidence="3">
    <location>
        <begin position="28"/>
        <end position="873"/>
    </location>
</feature>
<dbReference type="PROSITE" id="PS50005">
    <property type="entry name" value="TPR"/>
    <property type="match status" value="1"/>
</dbReference>
<proteinExistence type="predicted"/>
<reference evidence="5" key="1">
    <citation type="journal article" date="2020" name="mSystems">
        <title>Genome- and Community-Level Interaction Insights into Carbon Utilization and Element Cycling Functions of Hydrothermarchaeota in Hydrothermal Sediment.</title>
        <authorList>
            <person name="Zhou Z."/>
            <person name="Liu Y."/>
            <person name="Xu W."/>
            <person name="Pan J."/>
            <person name="Luo Z.H."/>
            <person name="Li M."/>
        </authorList>
    </citation>
    <scope>NUCLEOTIDE SEQUENCE [LARGE SCALE GENOMIC DNA]</scope>
    <source>
        <strain evidence="5">SpSt-289</strain>
    </source>
</reference>
<name>A0A7C1JVT7_9CHLR</name>
<comment type="caution">
    <text evidence="5">The sequence shown here is derived from an EMBL/GenBank/DDBJ whole genome shotgun (WGS) entry which is preliminary data.</text>
</comment>
<dbReference type="PANTHER" id="PTHR37423">
    <property type="entry name" value="SOLUBLE LYTIC MUREIN TRANSGLYCOSYLASE-RELATED"/>
    <property type="match status" value="1"/>
</dbReference>
<dbReference type="SUPFAM" id="SSF53955">
    <property type="entry name" value="Lysozyme-like"/>
    <property type="match status" value="1"/>
</dbReference>
<dbReference type="Pfam" id="PF01464">
    <property type="entry name" value="SLT"/>
    <property type="match status" value="1"/>
</dbReference>
<dbReference type="Pfam" id="PF13174">
    <property type="entry name" value="TPR_6"/>
    <property type="match status" value="2"/>
</dbReference>
<dbReference type="InterPro" id="IPR019734">
    <property type="entry name" value="TPR_rpt"/>
</dbReference>
<feature type="signal peptide" evidence="3">
    <location>
        <begin position="1"/>
        <end position="27"/>
    </location>
</feature>
<evidence type="ECO:0000256" key="2">
    <source>
        <dbReference type="SAM" id="MobiDB-lite"/>
    </source>
</evidence>
<dbReference type="PROSITE" id="PS51257">
    <property type="entry name" value="PROKAR_LIPOPROTEIN"/>
    <property type="match status" value="1"/>
</dbReference>
<organism evidence="5">
    <name type="scientific">Caldilinea aerophila</name>
    <dbReference type="NCBI Taxonomy" id="133453"/>
    <lineage>
        <taxon>Bacteria</taxon>
        <taxon>Bacillati</taxon>
        <taxon>Chloroflexota</taxon>
        <taxon>Caldilineae</taxon>
        <taxon>Caldilineales</taxon>
        <taxon>Caldilineaceae</taxon>
        <taxon>Caldilinea</taxon>
    </lineage>
</organism>
<dbReference type="Gene3D" id="1.10.530.10">
    <property type="match status" value="1"/>
</dbReference>
<feature type="domain" description="Transglycosylase SLT" evidence="4">
    <location>
        <begin position="729"/>
        <end position="839"/>
    </location>
</feature>
<feature type="region of interest" description="Disordered" evidence="2">
    <location>
        <begin position="49"/>
        <end position="120"/>
    </location>
</feature>